<proteinExistence type="predicted"/>
<dbReference type="InterPro" id="IPR016181">
    <property type="entry name" value="Acyl_CoA_acyltransferase"/>
</dbReference>
<evidence type="ECO:0000256" key="2">
    <source>
        <dbReference type="ARBA" id="ARBA00023315"/>
    </source>
</evidence>
<comment type="caution">
    <text evidence="4">The sequence shown here is derived from an EMBL/GenBank/DDBJ whole genome shotgun (WGS) entry which is preliminary data.</text>
</comment>
<keyword evidence="1" id="KW-0808">Transferase</keyword>
<evidence type="ECO:0000313" key="5">
    <source>
        <dbReference type="Proteomes" id="UP001551675"/>
    </source>
</evidence>
<protein>
    <submittedName>
        <fullName evidence="4">GNAT family N-acetyltransferase</fullName>
    </submittedName>
</protein>
<dbReference type="PROSITE" id="PS51186">
    <property type="entry name" value="GNAT"/>
    <property type="match status" value="1"/>
</dbReference>
<dbReference type="InterPro" id="IPR000182">
    <property type="entry name" value="GNAT_dom"/>
</dbReference>
<name>A0ABV3GCZ5_MICGL</name>
<keyword evidence="5" id="KW-1185">Reference proteome</keyword>
<dbReference type="Gene3D" id="3.40.630.30">
    <property type="match status" value="1"/>
</dbReference>
<accession>A0ABV3GCZ5</accession>
<feature type="domain" description="N-acetyltransferase" evidence="3">
    <location>
        <begin position="1"/>
        <end position="150"/>
    </location>
</feature>
<keyword evidence="2" id="KW-0012">Acyltransferase</keyword>
<gene>
    <name evidence="4" type="ORF">AB0I59_12820</name>
</gene>
<dbReference type="SUPFAM" id="SSF55729">
    <property type="entry name" value="Acyl-CoA N-acyltransferases (Nat)"/>
    <property type="match status" value="1"/>
</dbReference>
<evidence type="ECO:0000259" key="3">
    <source>
        <dbReference type="PROSITE" id="PS51186"/>
    </source>
</evidence>
<dbReference type="PANTHER" id="PTHR43877">
    <property type="entry name" value="AMINOALKYLPHOSPHONATE N-ACETYLTRANSFERASE-RELATED-RELATED"/>
    <property type="match status" value="1"/>
</dbReference>
<evidence type="ECO:0000256" key="1">
    <source>
        <dbReference type="ARBA" id="ARBA00022679"/>
    </source>
</evidence>
<organism evidence="4 5">
    <name type="scientific">Microtetraspora glauca</name>
    <dbReference type="NCBI Taxonomy" id="1996"/>
    <lineage>
        <taxon>Bacteria</taxon>
        <taxon>Bacillati</taxon>
        <taxon>Actinomycetota</taxon>
        <taxon>Actinomycetes</taxon>
        <taxon>Streptosporangiales</taxon>
        <taxon>Streptosporangiaceae</taxon>
        <taxon>Microtetraspora</taxon>
    </lineage>
</organism>
<dbReference type="Proteomes" id="UP001551675">
    <property type="component" value="Unassembled WGS sequence"/>
</dbReference>
<dbReference type="EMBL" id="JBFALK010000005">
    <property type="protein sequence ID" value="MEV0969513.1"/>
    <property type="molecule type" value="Genomic_DNA"/>
</dbReference>
<sequence>MVMRLTRADSTDPLVVELCAAQQAELAGRETERDIVHEAPKHLDPRIAFVLAWWDEAAIGCAGLQPLEPGVGEVKRMYVRPTHRGRGVSRALLAEIERIAQEDDLATLRLETGRIFVEAIGLYTSSGYASIPRFGAYADLPESVCFEKIL</sequence>
<dbReference type="RefSeq" id="WP_082777102.1">
    <property type="nucleotide sequence ID" value="NZ_JBFALK010000005.1"/>
</dbReference>
<dbReference type="CDD" id="cd04301">
    <property type="entry name" value="NAT_SF"/>
    <property type="match status" value="1"/>
</dbReference>
<dbReference type="InterPro" id="IPR050832">
    <property type="entry name" value="Bact_Acetyltransf"/>
</dbReference>
<dbReference type="Pfam" id="PF00583">
    <property type="entry name" value="Acetyltransf_1"/>
    <property type="match status" value="1"/>
</dbReference>
<reference evidence="4 5" key="1">
    <citation type="submission" date="2024-06" db="EMBL/GenBank/DDBJ databases">
        <title>The Natural Products Discovery Center: Release of the First 8490 Sequenced Strains for Exploring Actinobacteria Biosynthetic Diversity.</title>
        <authorList>
            <person name="Kalkreuter E."/>
            <person name="Kautsar S.A."/>
            <person name="Yang D."/>
            <person name="Bader C.D."/>
            <person name="Teijaro C.N."/>
            <person name="Fluegel L."/>
            <person name="Davis C.M."/>
            <person name="Simpson J.R."/>
            <person name="Lauterbach L."/>
            <person name="Steele A.D."/>
            <person name="Gui C."/>
            <person name="Meng S."/>
            <person name="Li G."/>
            <person name="Viehrig K."/>
            <person name="Ye F."/>
            <person name="Su P."/>
            <person name="Kiefer A.F."/>
            <person name="Nichols A."/>
            <person name="Cepeda A.J."/>
            <person name="Yan W."/>
            <person name="Fan B."/>
            <person name="Jiang Y."/>
            <person name="Adhikari A."/>
            <person name="Zheng C.-J."/>
            <person name="Schuster L."/>
            <person name="Cowan T.M."/>
            <person name="Smanski M.J."/>
            <person name="Chevrette M.G."/>
            <person name="De Carvalho L.P.S."/>
            <person name="Shen B."/>
        </authorList>
    </citation>
    <scope>NUCLEOTIDE SEQUENCE [LARGE SCALE GENOMIC DNA]</scope>
    <source>
        <strain evidence="4 5">NPDC050100</strain>
    </source>
</reference>
<dbReference type="PANTHER" id="PTHR43877:SF2">
    <property type="entry name" value="AMINOALKYLPHOSPHONATE N-ACETYLTRANSFERASE-RELATED"/>
    <property type="match status" value="1"/>
</dbReference>
<evidence type="ECO:0000313" key="4">
    <source>
        <dbReference type="EMBL" id="MEV0969513.1"/>
    </source>
</evidence>